<organism evidence="1 2">
    <name type="scientific">Persea americana</name>
    <name type="common">Avocado</name>
    <dbReference type="NCBI Taxonomy" id="3435"/>
    <lineage>
        <taxon>Eukaryota</taxon>
        <taxon>Viridiplantae</taxon>
        <taxon>Streptophyta</taxon>
        <taxon>Embryophyta</taxon>
        <taxon>Tracheophyta</taxon>
        <taxon>Spermatophyta</taxon>
        <taxon>Magnoliopsida</taxon>
        <taxon>Magnoliidae</taxon>
        <taxon>Laurales</taxon>
        <taxon>Lauraceae</taxon>
        <taxon>Persea</taxon>
    </lineage>
</organism>
<reference evidence="1 2" key="1">
    <citation type="journal article" date="2022" name="Hortic Res">
        <title>A haplotype resolved chromosomal level avocado genome allows analysis of novel avocado genes.</title>
        <authorList>
            <person name="Nath O."/>
            <person name="Fletcher S.J."/>
            <person name="Hayward A."/>
            <person name="Shaw L.M."/>
            <person name="Masouleh A.K."/>
            <person name="Furtado A."/>
            <person name="Henry R.J."/>
            <person name="Mitter N."/>
        </authorList>
    </citation>
    <scope>NUCLEOTIDE SEQUENCE [LARGE SCALE GENOMIC DNA]</scope>
    <source>
        <strain evidence="2">cv. Hass</strain>
    </source>
</reference>
<dbReference type="EMBL" id="CM056815">
    <property type="protein sequence ID" value="KAJ8630713.1"/>
    <property type="molecule type" value="Genomic_DNA"/>
</dbReference>
<keyword evidence="2" id="KW-1185">Reference proteome</keyword>
<evidence type="ECO:0000313" key="2">
    <source>
        <dbReference type="Proteomes" id="UP001234297"/>
    </source>
</evidence>
<dbReference type="Proteomes" id="UP001234297">
    <property type="component" value="Chromosome 7"/>
</dbReference>
<protein>
    <submittedName>
        <fullName evidence="1">Uncharacterized protein</fullName>
    </submittedName>
</protein>
<comment type="caution">
    <text evidence="1">The sequence shown here is derived from an EMBL/GenBank/DDBJ whole genome shotgun (WGS) entry which is preliminary data.</text>
</comment>
<accession>A0ACC2LBL8</accession>
<name>A0ACC2LBL8_PERAE</name>
<sequence>MHCRASSRNILLSLKRAPGRVLLGAKKSVLRINRVSLGVISSKGINNESQQSLVSWSDLPEEFLNLILAKLHFCDYLNSRRVCVTWRAAAKQLNQCQRSPFLLLPQHKVRDHCCFICPLDGRYWRLNLPGINKKCCYIGFFHGWLMIHKHHEHSGNTIFFLNPFTGIRIDLPQWEGFSENKRDIRRVAISSAPTDPNCTVIILDSSNWRFKFCKVGDDGWRAQSLVGQGLARDVVAFRGKFYFLGVQTTLPHRPSSTNSTEHLKFEYVWPPYDPHSGEREFCYYLVESGGELLLVRSDPMPTTSKPVVAVFGLDQSTLSWVEMKQIGNRVLFLGRWGCASFSATELGCKENQIYFTDSLIYNNTWWLFSMENGRVVSTPYLQQECPSLSSPIWITPCFV</sequence>
<gene>
    <name evidence="1" type="ORF">MRB53_024036</name>
</gene>
<evidence type="ECO:0000313" key="1">
    <source>
        <dbReference type="EMBL" id="KAJ8630713.1"/>
    </source>
</evidence>
<proteinExistence type="predicted"/>